<accession>A0A512D3Q7</accession>
<sequence length="300" mass="32882">MSGTGPDTEIHGRVEVSVIVPVFNAAAHIAEQLEALARQTFPGRWEVVLADNGSTDASMDIARCREDVLDLRIVDASDRGGPGHARNVGAAAARGEWLAFCDADDVVEPGWLAALHASRGHADLVAGAIRVDTLNTPAMAHARGGAALVDRLPDGPAGFLPYAPSGNLLVRRELFQQLGGWDETLRHCEDVDFSWRAQLAGHTLAVAPGAVLHYRFRGTPLGVYHQTRRYKAAEAVLYRRFRGAGARRRPARRALRTVWWLLSRSPYVVLGEERRYLWFTLLGEAVGHVEGSVDQRVLYL</sequence>
<evidence type="ECO:0000313" key="6">
    <source>
        <dbReference type="EMBL" id="GEO31082.1"/>
    </source>
</evidence>
<dbReference type="InterPro" id="IPR001173">
    <property type="entry name" value="Glyco_trans_2-like"/>
</dbReference>
<keyword evidence="7" id="KW-1185">Reference proteome</keyword>
<dbReference type="InterPro" id="IPR029044">
    <property type="entry name" value="Nucleotide-diphossugar_trans"/>
</dbReference>
<name>A0A512D3Q7_9MICO</name>
<dbReference type="OrthoDB" id="5243838at2"/>
<gene>
    <name evidence="6" type="ORF">TAE01_28920</name>
</gene>
<evidence type="ECO:0000313" key="7">
    <source>
        <dbReference type="Proteomes" id="UP000321534"/>
    </source>
</evidence>
<dbReference type="GO" id="GO:0016757">
    <property type="term" value="F:glycosyltransferase activity"/>
    <property type="evidence" value="ECO:0007669"/>
    <property type="project" value="UniProtKB-KW"/>
</dbReference>
<dbReference type="PANTHER" id="PTHR43179">
    <property type="entry name" value="RHAMNOSYLTRANSFERASE WBBL"/>
    <property type="match status" value="1"/>
</dbReference>
<comment type="similarity">
    <text evidence="2">Belongs to the glycosyltransferase 2 family.</text>
</comment>
<evidence type="ECO:0000256" key="2">
    <source>
        <dbReference type="ARBA" id="ARBA00006739"/>
    </source>
</evidence>
<dbReference type="SUPFAM" id="SSF53448">
    <property type="entry name" value="Nucleotide-diphospho-sugar transferases"/>
    <property type="match status" value="1"/>
</dbReference>
<comment type="caution">
    <text evidence="6">The sequence shown here is derived from an EMBL/GenBank/DDBJ whole genome shotgun (WGS) entry which is preliminary data.</text>
</comment>
<evidence type="ECO:0000256" key="1">
    <source>
        <dbReference type="ARBA" id="ARBA00004776"/>
    </source>
</evidence>
<dbReference type="CDD" id="cd00761">
    <property type="entry name" value="Glyco_tranf_GTA_type"/>
    <property type="match status" value="1"/>
</dbReference>
<dbReference type="Proteomes" id="UP000321534">
    <property type="component" value="Unassembled WGS sequence"/>
</dbReference>
<evidence type="ECO:0000259" key="5">
    <source>
        <dbReference type="Pfam" id="PF00535"/>
    </source>
</evidence>
<feature type="domain" description="Glycosyltransferase 2-like" evidence="5">
    <location>
        <begin position="17"/>
        <end position="178"/>
    </location>
</feature>
<dbReference type="AlphaFoldDB" id="A0A512D3Q7"/>
<dbReference type="Pfam" id="PF00535">
    <property type="entry name" value="Glycos_transf_2"/>
    <property type="match status" value="1"/>
</dbReference>
<dbReference type="PANTHER" id="PTHR43179:SF12">
    <property type="entry name" value="GALACTOFURANOSYLTRANSFERASE GLFT2"/>
    <property type="match status" value="1"/>
</dbReference>
<keyword evidence="4 6" id="KW-0808">Transferase</keyword>
<dbReference type="Gene3D" id="3.90.550.10">
    <property type="entry name" value="Spore Coat Polysaccharide Biosynthesis Protein SpsA, Chain A"/>
    <property type="match status" value="1"/>
</dbReference>
<reference evidence="6 7" key="1">
    <citation type="submission" date="2019-07" db="EMBL/GenBank/DDBJ databases">
        <title>Whole genome shotgun sequence of Terrabacter aerolatus NBRC 106305.</title>
        <authorList>
            <person name="Hosoyama A."/>
            <person name="Uohara A."/>
            <person name="Ohji S."/>
            <person name="Ichikawa N."/>
        </authorList>
    </citation>
    <scope>NUCLEOTIDE SEQUENCE [LARGE SCALE GENOMIC DNA]</scope>
    <source>
        <strain evidence="6 7">NBRC 106305</strain>
    </source>
</reference>
<comment type="pathway">
    <text evidence="1">Cell wall biogenesis; cell wall polysaccharide biosynthesis.</text>
</comment>
<dbReference type="RefSeq" id="WP_147067504.1">
    <property type="nucleotide sequence ID" value="NZ_BAAARO010000011.1"/>
</dbReference>
<protein>
    <submittedName>
        <fullName evidence="6">Glycosyl transferase</fullName>
    </submittedName>
</protein>
<dbReference type="EMBL" id="BJYX01000016">
    <property type="protein sequence ID" value="GEO31082.1"/>
    <property type="molecule type" value="Genomic_DNA"/>
</dbReference>
<evidence type="ECO:0000256" key="3">
    <source>
        <dbReference type="ARBA" id="ARBA00022676"/>
    </source>
</evidence>
<proteinExistence type="inferred from homology"/>
<keyword evidence="3" id="KW-0328">Glycosyltransferase</keyword>
<organism evidence="6 7">
    <name type="scientific">Terrabacter aerolatus</name>
    <dbReference type="NCBI Taxonomy" id="422442"/>
    <lineage>
        <taxon>Bacteria</taxon>
        <taxon>Bacillati</taxon>
        <taxon>Actinomycetota</taxon>
        <taxon>Actinomycetes</taxon>
        <taxon>Micrococcales</taxon>
        <taxon>Intrasporangiaceae</taxon>
        <taxon>Terrabacter</taxon>
    </lineage>
</organism>
<evidence type="ECO:0000256" key="4">
    <source>
        <dbReference type="ARBA" id="ARBA00022679"/>
    </source>
</evidence>